<evidence type="ECO:0000313" key="5">
    <source>
        <dbReference type="EMBL" id="KAF4386623.1"/>
    </source>
</evidence>
<dbReference type="InterPro" id="IPR025836">
    <property type="entry name" value="Zn_knuckle_CX2CX4HX4C"/>
</dbReference>
<dbReference type="PROSITE" id="PS50158">
    <property type="entry name" value="ZF_CCHC"/>
    <property type="match status" value="1"/>
</dbReference>
<feature type="signal peptide" evidence="3">
    <location>
        <begin position="1"/>
        <end position="18"/>
    </location>
</feature>
<feature type="region of interest" description="Disordered" evidence="2">
    <location>
        <begin position="408"/>
        <end position="439"/>
    </location>
</feature>
<feature type="region of interest" description="Disordered" evidence="2">
    <location>
        <begin position="296"/>
        <end position="319"/>
    </location>
</feature>
<evidence type="ECO:0000313" key="6">
    <source>
        <dbReference type="Proteomes" id="UP000525078"/>
    </source>
</evidence>
<feature type="region of interest" description="Disordered" evidence="2">
    <location>
        <begin position="453"/>
        <end position="482"/>
    </location>
</feature>
<proteinExistence type="predicted"/>
<comment type="caution">
    <text evidence="5">The sequence shown here is derived from an EMBL/GenBank/DDBJ whole genome shotgun (WGS) entry which is preliminary data.</text>
</comment>
<dbReference type="PANTHER" id="PTHR33710">
    <property type="entry name" value="BNAC02G09200D PROTEIN"/>
    <property type="match status" value="1"/>
</dbReference>
<dbReference type="SUPFAM" id="SSF56219">
    <property type="entry name" value="DNase I-like"/>
    <property type="match status" value="1"/>
</dbReference>
<evidence type="ECO:0000259" key="4">
    <source>
        <dbReference type="PROSITE" id="PS50158"/>
    </source>
</evidence>
<organism evidence="5 6">
    <name type="scientific">Cannabis sativa</name>
    <name type="common">Hemp</name>
    <name type="synonym">Marijuana</name>
    <dbReference type="NCBI Taxonomy" id="3483"/>
    <lineage>
        <taxon>Eukaryota</taxon>
        <taxon>Viridiplantae</taxon>
        <taxon>Streptophyta</taxon>
        <taxon>Embryophyta</taxon>
        <taxon>Tracheophyta</taxon>
        <taxon>Spermatophyta</taxon>
        <taxon>Magnoliopsida</taxon>
        <taxon>eudicotyledons</taxon>
        <taxon>Gunneridae</taxon>
        <taxon>Pentapetalae</taxon>
        <taxon>rosids</taxon>
        <taxon>fabids</taxon>
        <taxon>Rosales</taxon>
        <taxon>Cannabaceae</taxon>
        <taxon>Cannabis</taxon>
    </lineage>
</organism>
<dbReference type="Proteomes" id="UP000525078">
    <property type="component" value="Unassembled WGS sequence"/>
</dbReference>
<feature type="chain" id="PRO_5029740260" description="CCHC-type domain-containing protein" evidence="3">
    <location>
        <begin position="19"/>
        <end position="796"/>
    </location>
</feature>
<protein>
    <recommendedName>
        <fullName evidence="4">CCHC-type domain-containing protein</fullName>
    </recommendedName>
</protein>
<keyword evidence="1" id="KW-0862">Zinc</keyword>
<keyword evidence="1" id="KW-0863">Zinc-finger</keyword>
<sequence>MACLWLLFCMMMAGDTVTEVDDIVSMTSKLGVEQEEDWEENCEAVTSSGGNSLVRKVISKRDIGERLLLNMFGRMWKGITDWEVKVYDEDGDSYVVGFSFKSKKDASVVLSKQPWFFNGGLLILEEWPDTGQWKDFKLEKISCWIKMKGMPLKMFTQKNLQRLGEMAGEIEEFKWHNDRRMFLNGYVRMRIGFPLNRNLFVGRFIPSEGKQHWVQIKFERLSMLCYGCGRWGHEQKECDKPVAMEKDVQGQLVPKYGSWLKEDDPRPNCFVAFKQAQVASASEAYGIDEMVGGERSVRFDRDRGDRSSGNPDERTDGAEVVGELPVGAVLQVVAEHQEIVGNGLEGTRMGLDYIAKESGEGRGLGRDSGLLLKSPYNFNVIDSVEVGRGSQSVGPVDKPMGNSVTINHHQPAEFSDGDVDFKKRKSTGGGSAEELDKGRRYFNKGKQIVEDEGFLTEKSDTVGSRLGHGEGNSKHNGGQRKKVSIKNRARNLAKAAPAVAVNRARGEEMMHPATVGNVAGEHFVFNAEQVVQKQHENSVLNVEHGDDLKIRVDSSSPGHIVAEVAGQGFLPWTLTCFYGHPDSSQRQFSWELLRKICRETHGAWLCVGDFNEIVSLTEKSGGRMRGAPAMEEFKKVLDQCCLMDFSSVKSDFTWCNEHESDTIMERLDRGVCTREWIDQFEGADIQLLDWWESDHRALIVDIPVQDEAVQCGKTKRNTRFHFEEAWCEEEECKEIVDISWKSGERCTSAEALCGKTSRLGKRLHDWNKKKKKDLNRRHLLRGKFPLILNAKDVQKG</sequence>
<dbReference type="InterPro" id="IPR001878">
    <property type="entry name" value="Znf_CCHC"/>
</dbReference>
<evidence type="ECO:0000256" key="3">
    <source>
        <dbReference type="SAM" id="SignalP"/>
    </source>
</evidence>
<reference evidence="5 6" key="1">
    <citation type="journal article" date="2020" name="bioRxiv">
        <title>Sequence and annotation of 42 cannabis genomes reveals extensive copy number variation in cannabinoid synthesis and pathogen resistance genes.</title>
        <authorList>
            <person name="Mckernan K.J."/>
            <person name="Helbert Y."/>
            <person name="Kane L.T."/>
            <person name="Ebling H."/>
            <person name="Zhang L."/>
            <person name="Liu B."/>
            <person name="Eaton Z."/>
            <person name="Mclaughlin S."/>
            <person name="Kingan S."/>
            <person name="Baybayan P."/>
            <person name="Concepcion G."/>
            <person name="Jordan M."/>
            <person name="Riva A."/>
            <person name="Barbazuk W."/>
            <person name="Harkins T."/>
        </authorList>
    </citation>
    <scope>NUCLEOTIDE SEQUENCE [LARGE SCALE GENOMIC DNA]</scope>
    <source>
        <strain evidence="6">cv. Jamaican Lion 4</strain>
        <tissue evidence="5">Leaf</tissue>
    </source>
</reference>
<dbReference type="PANTHER" id="PTHR33710:SF62">
    <property type="entry name" value="DUF4283 DOMAIN PROTEIN"/>
    <property type="match status" value="1"/>
</dbReference>
<keyword evidence="3" id="KW-0732">Signal</keyword>
<evidence type="ECO:0000256" key="1">
    <source>
        <dbReference type="PROSITE-ProRule" id="PRU00047"/>
    </source>
</evidence>
<gene>
    <name evidence="5" type="ORF">F8388_006578</name>
</gene>
<dbReference type="EMBL" id="JAATIP010000041">
    <property type="protein sequence ID" value="KAF4386623.1"/>
    <property type="molecule type" value="Genomic_DNA"/>
</dbReference>
<name>A0A7J6GUK5_CANSA</name>
<dbReference type="InterPro" id="IPR036691">
    <property type="entry name" value="Endo/exonu/phosph_ase_sf"/>
</dbReference>
<dbReference type="Pfam" id="PF14392">
    <property type="entry name" value="zf-CCHC_4"/>
    <property type="match status" value="1"/>
</dbReference>
<feature type="domain" description="CCHC-type" evidence="4">
    <location>
        <begin position="225"/>
        <end position="240"/>
    </location>
</feature>
<accession>A0A7J6GUK5</accession>
<keyword evidence="1" id="KW-0479">Metal-binding</keyword>
<feature type="compositionally biased region" description="Basic and acidic residues" evidence="2">
    <location>
        <begin position="296"/>
        <end position="317"/>
    </location>
</feature>
<dbReference type="AlphaFoldDB" id="A0A7J6GUK5"/>
<dbReference type="Gene3D" id="3.60.10.10">
    <property type="entry name" value="Endonuclease/exonuclease/phosphatase"/>
    <property type="match status" value="1"/>
</dbReference>
<evidence type="ECO:0000256" key="2">
    <source>
        <dbReference type="SAM" id="MobiDB-lite"/>
    </source>
</evidence>
<dbReference type="GO" id="GO:0003676">
    <property type="term" value="F:nucleic acid binding"/>
    <property type="evidence" value="ECO:0007669"/>
    <property type="project" value="InterPro"/>
</dbReference>
<dbReference type="GO" id="GO:0008270">
    <property type="term" value="F:zinc ion binding"/>
    <property type="evidence" value="ECO:0007669"/>
    <property type="project" value="UniProtKB-KW"/>
</dbReference>